<evidence type="ECO:0000256" key="2">
    <source>
        <dbReference type="ARBA" id="ARBA00022723"/>
    </source>
</evidence>
<dbReference type="Proteomes" id="UP000003175">
    <property type="component" value="Unassembled WGS sequence"/>
</dbReference>
<evidence type="ECO:0000256" key="6">
    <source>
        <dbReference type="ARBA" id="ARBA00023134"/>
    </source>
</evidence>
<reference evidence="9 10" key="1">
    <citation type="submission" date="2011-08" db="EMBL/GenBank/DDBJ databases">
        <title>The Genome Sequence of Selenomonas noxia F0398.</title>
        <authorList>
            <consortium name="The Broad Institute Genome Sequencing Platform"/>
            <person name="Earl A."/>
            <person name="Ward D."/>
            <person name="Feldgarden M."/>
            <person name="Gevers D."/>
            <person name="Izard J."/>
            <person name="Ganesan A."/>
            <person name="Blanton J.M."/>
            <person name="Baranova O.V."/>
            <person name="Tanner A.C."/>
            <person name="Dewhirst F.E."/>
            <person name="Young S.K."/>
            <person name="Zeng Q."/>
            <person name="Gargeya S."/>
            <person name="Fitzgerald M."/>
            <person name="Haas B."/>
            <person name="Abouelleil A."/>
            <person name="Alvarado L."/>
            <person name="Arachchi H.M."/>
            <person name="Berlin A."/>
            <person name="Brown A."/>
            <person name="Chapman S.B."/>
            <person name="Chen Z."/>
            <person name="Dunbar C."/>
            <person name="Freedman E."/>
            <person name="Gearin G."/>
            <person name="Gellesch M."/>
            <person name="Goldberg J."/>
            <person name="Griggs A."/>
            <person name="Gujja S."/>
            <person name="Heiman D."/>
            <person name="Howarth C."/>
            <person name="Larson L."/>
            <person name="Lui A."/>
            <person name="MacDonald P.J.P."/>
            <person name="Montmayeur A."/>
            <person name="Murphy C."/>
            <person name="Neiman D."/>
            <person name="Pearson M."/>
            <person name="Priest M."/>
            <person name="Roberts A."/>
            <person name="Saif S."/>
            <person name="Shea T."/>
            <person name="Shenoy N."/>
            <person name="Sisk P."/>
            <person name="Stolte C."/>
            <person name="Sykes S."/>
            <person name="Wortman J."/>
            <person name="Nusbaum C."/>
            <person name="Birren B."/>
        </authorList>
    </citation>
    <scope>NUCLEOTIDE SEQUENCE [LARGE SCALE GENOMIC DNA]</scope>
    <source>
        <strain evidence="9 10">F0398</strain>
    </source>
</reference>
<dbReference type="RefSeq" id="WP_006696660.1">
    <property type="nucleotide sequence ID" value="NZ_JH376859.1"/>
</dbReference>
<dbReference type="NCBIfam" id="TIGR00184">
    <property type="entry name" value="purA"/>
    <property type="match status" value="1"/>
</dbReference>
<dbReference type="NCBIfam" id="NF002223">
    <property type="entry name" value="PRK01117.1"/>
    <property type="match status" value="1"/>
</dbReference>
<dbReference type="HAMAP" id="MF_00011">
    <property type="entry name" value="Adenylosucc_synth"/>
    <property type="match status" value="1"/>
</dbReference>
<dbReference type="Pfam" id="PF00709">
    <property type="entry name" value="Adenylsucc_synt"/>
    <property type="match status" value="1"/>
</dbReference>
<evidence type="ECO:0000313" key="10">
    <source>
        <dbReference type="Proteomes" id="UP000003175"/>
    </source>
</evidence>
<evidence type="ECO:0000256" key="3">
    <source>
        <dbReference type="ARBA" id="ARBA00022741"/>
    </source>
</evidence>
<accession>A0ABN0DPF7</accession>
<comment type="subunit">
    <text evidence="7">Homodimer.</text>
</comment>
<comment type="catalytic activity">
    <reaction evidence="7 8">
        <text>IMP + L-aspartate + GTP = N(6)-(1,2-dicarboxyethyl)-AMP + GDP + phosphate + 2 H(+)</text>
        <dbReference type="Rhea" id="RHEA:15753"/>
        <dbReference type="ChEBI" id="CHEBI:15378"/>
        <dbReference type="ChEBI" id="CHEBI:29991"/>
        <dbReference type="ChEBI" id="CHEBI:37565"/>
        <dbReference type="ChEBI" id="CHEBI:43474"/>
        <dbReference type="ChEBI" id="CHEBI:57567"/>
        <dbReference type="ChEBI" id="CHEBI:58053"/>
        <dbReference type="ChEBI" id="CHEBI:58189"/>
        <dbReference type="EC" id="6.3.4.4"/>
    </reaction>
</comment>
<feature type="binding site" evidence="7">
    <location>
        <position position="13"/>
    </location>
    <ligand>
        <name>Mg(2+)</name>
        <dbReference type="ChEBI" id="CHEBI:18420"/>
    </ligand>
</feature>
<protein>
    <recommendedName>
        <fullName evidence="7 8">Adenylosuccinate synthetase</fullName>
        <shortName evidence="7">AMPSase</shortName>
        <shortName evidence="7">AdSS</shortName>
        <ecNumber evidence="7 8">6.3.4.4</ecNumber>
    </recommendedName>
    <alternativeName>
        <fullName evidence="7">IMP--aspartate ligase</fullName>
    </alternativeName>
</protein>
<keyword evidence="4 7" id="KW-0658">Purine biosynthesis</keyword>
<comment type="function">
    <text evidence="7">Plays an important role in the de novo pathway of purine nucleotide biosynthesis. Catalyzes the first committed step in the biosynthesis of AMP from IMP.</text>
</comment>
<organism evidence="9 10">
    <name type="scientific">Selenomonas noxia F0398</name>
    <dbReference type="NCBI Taxonomy" id="702437"/>
    <lineage>
        <taxon>Bacteria</taxon>
        <taxon>Bacillati</taxon>
        <taxon>Bacillota</taxon>
        <taxon>Negativicutes</taxon>
        <taxon>Selenomonadales</taxon>
        <taxon>Selenomonadaceae</taxon>
        <taxon>Selenomonas</taxon>
    </lineage>
</organism>
<feature type="binding site" evidence="7">
    <location>
        <begin position="330"/>
        <end position="332"/>
    </location>
    <ligand>
        <name>GTP</name>
        <dbReference type="ChEBI" id="CHEBI:37565"/>
    </ligand>
</feature>
<dbReference type="InterPro" id="IPR042111">
    <property type="entry name" value="Adenylosuccinate_synth_dom3"/>
</dbReference>
<comment type="cofactor">
    <cofactor evidence="7">
        <name>Mg(2+)</name>
        <dbReference type="ChEBI" id="CHEBI:18420"/>
    </cofactor>
    <text evidence="7">Binds 1 Mg(2+) ion per subunit.</text>
</comment>
<dbReference type="EMBL" id="ADGH01000012">
    <property type="protein sequence ID" value="EHG24561.1"/>
    <property type="molecule type" value="Genomic_DNA"/>
</dbReference>
<dbReference type="SMART" id="SM00788">
    <property type="entry name" value="Adenylsucc_synt"/>
    <property type="match status" value="1"/>
</dbReference>
<dbReference type="PANTHER" id="PTHR11846">
    <property type="entry name" value="ADENYLOSUCCINATE SYNTHETASE"/>
    <property type="match status" value="1"/>
</dbReference>
<feature type="binding site" description="in other chain" evidence="7">
    <location>
        <position position="302"/>
    </location>
    <ligand>
        <name>IMP</name>
        <dbReference type="ChEBI" id="CHEBI:58053"/>
        <note>ligand shared between dimeric partners</note>
    </ligand>
</feature>
<feature type="active site" description="Proton donor" evidence="7">
    <location>
        <position position="41"/>
    </location>
</feature>
<evidence type="ECO:0000313" key="9">
    <source>
        <dbReference type="EMBL" id="EHG24561.1"/>
    </source>
</evidence>
<feature type="binding site" description="in other chain" evidence="7">
    <location>
        <position position="128"/>
    </location>
    <ligand>
        <name>IMP</name>
        <dbReference type="ChEBI" id="CHEBI:58053"/>
        <note>ligand shared between dimeric partners</note>
    </ligand>
</feature>
<feature type="binding site" evidence="7">
    <location>
        <begin position="298"/>
        <end position="304"/>
    </location>
    <ligand>
        <name>substrate</name>
    </ligand>
</feature>
<dbReference type="Gene3D" id="3.40.440.10">
    <property type="entry name" value="Adenylosuccinate Synthetase, subunit A, domain 1"/>
    <property type="match status" value="1"/>
</dbReference>
<comment type="caution">
    <text evidence="9">The sequence shown here is derived from an EMBL/GenBank/DDBJ whole genome shotgun (WGS) entry which is preliminary data.</text>
</comment>
<dbReference type="InterPro" id="IPR042110">
    <property type="entry name" value="Adenylosuccinate_synth_dom2"/>
</dbReference>
<dbReference type="InterPro" id="IPR001114">
    <property type="entry name" value="Adenylosuccinate_synthetase"/>
</dbReference>
<evidence type="ECO:0000256" key="8">
    <source>
        <dbReference type="RuleBase" id="RU000520"/>
    </source>
</evidence>
<sequence>MSTIVITGTQWGDEGKGKIVDYLASQADTVVRYQGGCNAGHTVVAAGEEYKLRLLPSGILYKGTHNIIANGVAFDPKVCLQEMDAMAARGIDTSNIRISDRAHVVMPYHRLMDGIGDAARGADKIGTTGHGIGPCYMDRDNRIGIRVCDLMDGEEFAKKLKKNLESKNKELVSVYDHAPLVYEEVLQEYQGYAARLRPLVTDTIPLVNEEIAAGRKVLFEGAQATMLDIDYGTYPYVTASHPISGGVTIGAGVAPKKIDKVIGVVKAYCTRVGEGPFPTEQLNAIGEKMREAGHEFGTVTGRPRRTGWLDAVVVRHAGLLSGIDYMAVTRLDILDDFDEIKICTGYKHKGELLKGVPASLNVLAEVEPVYETFPGWKTDTSGIRTYDALPAGARKYLERMAEVTGIALGIVSVGPSREQTIVLVKDLF</sequence>
<comment type="subcellular location">
    <subcellularLocation>
        <location evidence="7">Cytoplasm</location>
    </subcellularLocation>
</comment>
<feature type="binding site" evidence="7">
    <location>
        <begin position="412"/>
        <end position="414"/>
    </location>
    <ligand>
        <name>GTP</name>
        <dbReference type="ChEBI" id="CHEBI:37565"/>
    </ligand>
</feature>
<dbReference type="Gene3D" id="1.10.300.10">
    <property type="entry name" value="Adenylosuccinate Synthetase, subunit A, domain 2"/>
    <property type="match status" value="1"/>
</dbReference>
<keyword evidence="7" id="KW-0963">Cytoplasm</keyword>
<dbReference type="SUPFAM" id="SSF52540">
    <property type="entry name" value="P-loop containing nucleoside triphosphate hydrolases"/>
    <property type="match status" value="1"/>
</dbReference>
<evidence type="ECO:0000256" key="1">
    <source>
        <dbReference type="ARBA" id="ARBA00022598"/>
    </source>
</evidence>
<feature type="binding site" evidence="7">
    <location>
        <begin position="40"/>
        <end position="42"/>
    </location>
    <ligand>
        <name>GTP</name>
        <dbReference type="ChEBI" id="CHEBI:37565"/>
    </ligand>
</feature>
<dbReference type="InterPro" id="IPR018220">
    <property type="entry name" value="Adenylosuccin_syn_GTP-bd"/>
</dbReference>
<feature type="binding site" evidence="7">
    <location>
        <position position="40"/>
    </location>
    <ligand>
        <name>Mg(2+)</name>
        <dbReference type="ChEBI" id="CHEBI:18420"/>
    </ligand>
</feature>
<comment type="similarity">
    <text evidence="7 8">Belongs to the adenylosuccinate synthetase family.</text>
</comment>
<dbReference type="CDD" id="cd03108">
    <property type="entry name" value="AdSS"/>
    <property type="match status" value="1"/>
</dbReference>
<evidence type="ECO:0000256" key="7">
    <source>
        <dbReference type="HAMAP-Rule" id="MF_00011"/>
    </source>
</evidence>
<keyword evidence="1 7" id="KW-0436">Ligase</keyword>
<keyword evidence="3 7" id="KW-0547">Nucleotide-binding</keyword>
<comment type="pathway">
    <text evidence="7 8">Purine metabolism; AMP biosynthesis via de novo pathway; AMP from IMP: step 1/2.</text>
</comment>
<proteinExistence type="inferred from homology"/>
<feature type="binding site" evidence="7">
    <location>
        <position position="304"/>
    </location>
    <ligand>
        <name>GTP</name>
        <dbReference type="ChEBI" id="CHEBI:37565"/>
    </ligand>
</feature>
<feature type="binding site" description="in other chain" evidence="7">
    <location>
        <position position="238"/>
    </location>
    <ligand>
        <name>IMP</name>
        <dbReference type="ChEBI" id="CHEBI:58053"/>
        <note>ligand shared between dimeric partners</note>
    </ligand>
</feature>
<feature type="binding site" description="in other chain" evidence="7">
    <location>
        <begin position="38"/>
        <end position="41"/>
    </location>
    <ligand>
        <name>IMP</name>
        <dbReference type="ChEBI" id="CHEBI:58053"/>
        <note>ligand shared between dimeric partners</note>
    </ligand>
</feature>
<dbReference type="EC" id="6.3.4.4" evidence="7 8"/>
<feature type="binding site" description="in other chain" evidence="7">
    <location>
        <begin position="13"/>
        <end position="16"/>
    </location>
    <ligand>
        <name>IMP</name>
        <dbReference type="ChEBI" id="CHEBI:58053"/>
        <note>ligand shared between dimeric partners</note>
    </ligand>
</feature>
<feature type="binding site" evidence="7">
    <location>
        <begin position="12"/>
        <end position="18"/>
    </location>
    <ligand>
        <name>GTP</name>
        <dbReference type="ChEBI" id="CHEBI:37565"/>
    </ligand>
</feature>
<gene>
    <name evidence="7" type="primary">purA</name>
    <name evidence="9" type="ORF">HMPREF9432_01411</name>
</gene>
<dbReference type="InterPro" id="IPR027417">
    <property type="entry name" value="P-loop_NTPase"/>
</dbReference>
<feature type="active site" description="Proton acceptor" evidence="7">
    <location>
        <position position="13"/>
    </location>
</feature>
<evidence type="ECO:0000256" key="5">
    <source>
        <dbReference type="ARBA" id="ARBA00022842"/>
    </source>
</evidence>
<name>A0ABN0DPF7_9FIRM</name>
<keyword evidence="2 7" id="KW-0479">Metal-binding</keyword>
<dbReference type="PANTHER" id="PTHR11846:SF0">
    <property type="entry name" value="ADENYLOSUCCINATE SYNTHETASE"/>
    <property type="match status" value="1"/>
</dbReference>
<evidence type="ECO:0000256" key="4">
    <source>
        <dbReference type="ARBA" id="ARBA00022755"/>
    </source>
</evidence>
<keyword evidence="6 7" id="KW-0342">GTP-binding</keyword>
<dbReference type="PROSITE" id="PS01266">
    <property type="entry name" value="ADENYLOSUCCIN_SYN_1"/>
    <property type="match status" value="1"/>
</dbReference>
<keyword evidence="5 7" id="KW-0460">Magnesium</keyword>
<dbReference type="InterPro" id="IPR042109">
    <property type="entry name" value="Adenylosuccinate_synth_dom1"/>
</dbReference>
<dbReference type="Gene3D" id="3.90.170.10">
    <property type="entry name" value="Adenylosuccinate Synthetase, subunit A, domain 3"/>
    <property type="match status" value="1"/>
</dbReference>
<feature type="binding site" description="in other chain" evidence="7">
    <location>
        <position position="223"/>
    </location>
    <ligand>
        <name>IMP</name>
        <dbReference type="ChEBI" id="CHEBI:58053"/>
        <note>ligand shared between dimeric partners</note>
    </ligand>
</feature>
<keyword evidence="10" id="KW-1185">Reference proteome</keyword>
<feature type="binding site" evidence="7">
    <location>
        <position position="142"/>
    </location>
    <ligand>
        <name>IMP</name>
        <dbReference type="ChEBI" id="CHEBI:58053"/>
        <note>ligand shared between dimeric partners</note>
    </ligand>
</feature>